<proteinExistence type="predicted"/>
<protein>
    <submittedName>
        <fullName evidence="1">Uncharacterized protein</fullName>
    </submittedName>
</protein>
<accession>A0AAT9GTU7</accession>
<gene>
    <name evidence="1" type="ORF">SJAV_21910</name>
</gene>
<sequence>MDIFEMICEKAFRSRAGKTVILRVYDDRVEVTGDFFTTDDNLAKIESYLSMLEKPDNVFILGVEVDELYEKVLECVKK</sequence>
<dbReference type="EMBL" id="AP031322">
    <property type="protein sequence ID" value="BFH74247.1"/>
    <property type="molecule type" value="Genomic_DNA"/>
</dbReference>
<dbReference type="AlphaFoldDB" id="A0AAT9GTU7"/>
<organism evidence="1">
    <name type="scientific">Sulfurisphaera javensis</name>
    <dbReference type="NCBI Taxonomy" id="2049879"/>
    <lineage>
        <taxon>Archaea</taxon>
        <taxon>Thermoproteota</taxon>
        <taxon>Thermoprotei</taxon>
        <taxon>Sulfolobales</taxon>
        <taxon>Sulfolobaceae</taxon>
        <taxon>Sulfurisphaera</taxon>
    </lineage>
</organism>
<dbReference type="KEGG" id="sjv:SJAV_21910"/>
<reference evidence="1" key="1">
    <citation type="submission" date="2024-03" db="EMBL/GenBank/DDBJ databases">
        <title>Complete genome sequence of Sulfurisphaera javensis strain KD-1.</title>
        <authorList>
            <person name="Sakai H."/>
            <person name="Nur N."/>
            <person name="Suwanto A."/>
            <person name="Kurosawa N."/>
        </authorList>
    </citation>
    <scope>NUCLEOTIDE SEQUENCE</scope>
    <source>
        <strain evidence="1">KD-1</strain>
    </source>
</reference>
<evidence type="ECO:0000313" key="1">
    <source>
        <dbReference type="EMBL" id="BFH74247.1"/>
    </source>
</evidence>
<name>A0AAT9GTU7_9CREN</name>